<dbReference type="InterPro" id="IPR013798">
    <property type="entry name" value="Indole-3-glycerol_P_synth_dom"/>
</dbReference>
<sequence>MQIRRRRPNPPVRVANLTYATSHPESKPRDFLEEIVWAKLEDLEQDRQRVSLEELRQQVEQLPPTRGFRRALQHAPELPAVIAEIKKASPSQGVIREDFDPMALAQAYAAAGASCLSVLTEHQFFQGSFDVLSAVHKAVSLPLLCKDFILSPYQLFQARAAGADAALLIARILSDQDIRYLRKVAGHLGLDCLVEVHDAEEMKRALSLGVDLIGINNRNLANFTTDLGVTQDLATIYHQHQGRSLLVSASGLKEHRDLEQVAAAGAQAVLVGETLMRQPDVAAALRTFRGLASQRSALSQQQQAIP</sequence>
<keyword evidence="4 9" id="KW-0028">Amino-acid biosynthesis</keyword>
<comment type="caution">
    <text evidence="11">The sequence shown here is derived from an EMBL/GenBank/DDBJ whole genome shotgun (WGS) entry which is preliminary data.</text>
</comment>
<dbReference type="STRING" id="431041.FLM9_950"/>
<organism evidence="11 12">
    <name type="scientific">Candidatus Synechococcus spongiarum 15L</name>
    <dbReference type="NCBI Taxonomy" id="1608419"/>
    <lineage>
        <taxon>Bacteria</taxon>
        <taxon>Bacillati</taxon>
        <taxon>Cyanobacteriota</taxon>
        <taxon>Cyanophyceae</taxon>
        <taxon>Synechococcales</taxon>
        <taxon>Synechococcaceae</taxon>
        <taxon>Synechococcus</taxon>
    </lineage>
</organism>
<evidence type="ECO:0000256" key="1">
    <source>
        <dbReference type="ARBA" id="ARBA00001633"/>
    </source>
</evidence>
<evidence type="ECO:0000259" key="10">
    <source>
        <dbReference type="Pfam" id="PF00218"/>
    </source>
</evidence>
<dbReference type="GO" id="GO:0000162">
    <property type="term" value="P:L-tryptophan biosynthetic process"/>
    <property type="evidence" value="ECO:0007669"/>
    <property type="project" value="UniProtKB-UniRule"/>
</dbReference>
<dbReference type="PATRIC" id="fig|1608419.3.peg.778"/>
<dbReference type="NCBIfam" id="NF001377">
    <property type="entry name" value="PRK00278.2-4"/>
    <property type="match status" value="1"/>
</dbReference>
<dbReference type="Gene3D" id="3.20.20.70">
    <property type="entry name" value="Aldolase class I"/>
    <property type="match status" value="1"/>
</dbReference>
<reference evidence="11 12" key="2">
    <citation type="submission" date="2015-05" db="EMBL/GenBank/DDBJ databases">
        <title>Lifestyle Evolution in Cyanobacterial Symbionts of Sponges.</title>
        <authorList>
            <person name="Burgsdorf I."/>
            <person name="Slaby B.M."/>
            <person name="Handley K.M."/>
            <person name="Haber M."/>
            <person name="Blom J."/>
            <person name="Marshall C.W."/>
            <person name="Gilbert J.A."/>
            <person name="Hentschel U."/>
            <person name="Steindler L."/>
        </authorList>
    </citation>
    <scope>NUCLEOTIDE SEQUENCE [LARGE SCALE GENOMIC DNA]</scope>
    <source>
        <strain evidence="11">15L</strain>
    </source>
</reference>
<dbReference type="EC" id="4.1.1.48" evidence="9"/>
<evidence type="ECO:0000256" key="7">
    <source>
        <dbReference type="ARBA" id="ARBA00023141"/>
    </source>
</evidence>
<evidence type="ECO:0000256" key="8">
    <source>
        <dbReference type="ARBA" id="ARBA00023239"/>
    </source>
</evidence>
<comment type="catalytic activity">
    <reaction evidence="1 9">
        <text>1-(2-carboxyphenylamino)-1-deoxy-D-ribulose 5-phosphate + H(+) = (1S,2R)-1-C-(indol-3-yl)glycerol 3-phosphate + CO2 + H2O</text>
        <dbReference type="Rhea" id="RHEA:23476"/>
        <dbReference type="ChEBI" id="CHEBI:15377"/>
        <dbReference type="ChEBI" id="CHEBI:15378"/>
        <dbReference type="ChEBI" id="CHEBI:16526"/>
        <dbReference type="ChEBI" id="CHEBI:58613"/>
        <dbReference type="ChEBI" id="CHEBI:58866"/>
        <dbReference type="EC" id="4.1.1.48"/>
    </reaction>
</comment>
<evidence type="ECO:0000256" key="2">
    <source>
        <dbReference type="ARBA" id="ARBA00004696"/>
    </source>
</evidence>
<dbReference type="GO" id="GO:0004425">
    <property type="term" value="F:indole-3-glycerol-phosphate synthase activity"/>
    <property type="evidence" value="ECO:0007669"/>
    <property type="project" value="UniProtKB-UniRule"/>
</dbReference>
<reference evidence="11 12" key="1">
    <citation type="submission" date="2015-02" db="EMBL/GenBank/DDBJ databases">
        <authorList>
            <person name="Slaby B."/>
            <person name="Hentschel U."/>
        </authorList>
    </citation>
    <scope>NUCLEOTIDE SEQUENCE [LARGE SCALE GENOMIC DNA]</scope>
    <source>
        <strain evidence="11">15L</strain>
    </source>
</reference>
<comment type="similarity">
    <text evidence="3 9">Belongs to the TrpC family.</text>
</comment>
<keyword evidence="6 9" id="KW-0822">Tryptophan biosynthesis</keyword>
<gene>
    <name evidence="9" type="primary">trpC</name>
    <name evidence="11" type="ORF">TQ37_08110</name>
</gene>
<name>A0A0G8ASK8_9SYNE</name>
<dbReference type="NCBIfam" id="NF001372">
    <property type="entry name" value="PRK00278.1-4"/>
    <property type="match status" value="1"/>
</dbReference>
<evidence type="ECO:0000313" key="12">
    <source>
        <dbReference type="Proteomes" id="UP000035037"/>
    </source>
</evidence>
<proteinExistence type="inferred from homology"/>
<evidence type="ECO:0000256" key="5">
    <source>
        <dbReference type="ARBA" id="ARBA00022793"/>
    </source>
</evidence>
<dbReference type="GO" id="GO:0004640">
    <property type="term" value="F:phosphoribosylanthranilate isomerase activity"/>
    <property type="evidence" value="ECO:0007669"/>
    <property type="project" value="TreeGrafter"/>
</dbReference>
<dbReference type="Pfam" id="PF00218">
    <property type="entry name" value="IGPS"/>
    <property type="match status" value="1"/>
</dbReference>
<dbReference type="PANTHER" id="PTHR22854:SF2">
    <property type="entry name" value="INDOLE-3-GLYCEROL-PHOSPHATE SYNTHASE"/>
    <property type="match status" value="1"/>
</dbReference>
<dbReference type="EMBL" id="JYFQ01000163">
    <property type="protein sequence ID" value="KKZ10897.1"/>
    <property type="molecule type" value="Genomic_DNA"/>
</dbReference>
<dbReference type="InterPro" id="IPR001468">
    <property type="entry name" value="Indole-3-GlycerolPSynthase_CS"/>
</dbReference>
<dbReference type="InterPro" id="IPR013785">
    <property type="entry name" value="Aldolase_TIM"/>
</dbReference>
<evidence type="ECO:0000256" key="6">
    <source>
        <dbReference type="ARBA" id="ARBA00022822"/>
    </source>
</evidence>
<keyword evidence="5 9" id="KW-0210">Decarboxylase</keyword>
<dbReference type="InterPro" id="IPR011060">
    <property type="entry name" value="RibuloseP-bd_barrel"/>
</dbReference>
<dbReference type="PANTHER" id="PTHR22854">
    <property type="entry name" value="TRYPTOPHAN BIOSYNTHESIS PROTEIN"/>
    <property type="match status" value="1"/>
</dbReference>
<feature type="domain" description="Indole-3-glycerol phosphate synthase" evidence="10">
    <location>
        <begin position="32"/>
        <end position="287"/>
    </location>
</feature>
<comment type="pathway">
    <text evidence="2 9">Amino-acid biosynthesis; L-tryptophan biosynthesis; L-tryptophan from chorismate: step 4/5.</text>
</comment>
<protein>
    <recommendedName>
        <fullName evidence="9">Indole-3-glycerol phosphate synthase</fullName>
        <shortName evidence="9">IGPS</shortName>
        <ecNumber evidence="9">4.1.1.48</ecNumber>
    </recommendedName>
</protein>
<dbReference type="Proteomes" id="UP000035037">
    <property type="component" value="Unassembled WGS sequence"/>
</dbReference>
<dbReference type="InterPro" id="IPR045186">
    <property type="entry name" value="Indole-3-glycerol_P_synth"/>
</dbReference>
<keyword evidence="7 9" id="KW-0057">Aromatic amino acid biosynthesis</keyword>
<keyword evidence="8 9" id="KW-0456">Lyase</keyword>
<accession>A0A0G8ASK8</accession>
<dbReference type="CDD" id="cd00331">
    <property type="entry name" value="IGPS"/>
    <property type="match status" value="1"/>
</dbReference>
<dbReference type="FunFam" id="3.20.20.70:FF:000024">
    <property type="entry name" value="Indole-3-glycerol phosphate synthase"/>
    <property type="match status" value="1"/>
</dbReference>
<dbReference type="UniPathway" id="UPA00035">
    <property type="reaction ID" value="UER00043"/>
</dbReference>
<dbReference type="AlphaFoldDB" id="A0A0G8ASK8"/>
<dbReference type="HAMAP" id="MF_00134_B">
    <property type="entry name" value="IGPS_B"/>
    <property type="match status" value="1"/>
</dbReference>
<evidence type="ECO:0000256" key="4">
    <source>
        <dbReference type="ARBA" id="ARBA00022605"/>
    </source>
</evidence>
<evidence type="ECO:0000313" key="11">
    <source>
        <dbReference type="EMBL" id="KKZ10897.1"/>
    </source>
</evidence>
<evidence type="ECO:0000256" key="3">
    <source>
        <dbReference type="ARBA" id="ARBA00008737"/>
    </source>
</evidence>
<dbReference type="SUPFAM" id="SSF51366">
    <property type="entry name" value="Ribulose-phoshate binding barrel"/>
    <property type="match status" value="1"/>
</dbReference>
<evidence type="ECO:0000256" key="9">
    <source>
        <dbReference type="HAMAP-Rule" id="MF_00134"/>
    </source>
</evidence>
<dbReference type="PROSITE" id="PS00614">
    <property type="entry name" value="IGPS"/>
    <property type="match status" value="1"/>
</dbReference>